<proteinExistence type="predicted"/>
<organism evidence="2 3">
    <name type="scientific">Clonostachys byssicola</name>
    <dbReference type="NCBI Taxonomy" id="160290"/>
    <lineage>
        <taxon>Eukaryota</taxon>
        <taxon>Fungi</taxon>
        <taxon>Dikarya</taxon>
        <taxon>Ascomycota</taxon>
        <taxon>Pezizomycotina</taxon>
        <taxon>Sordariomycetes</taxon>
        <taxon>Hypocreomycetidae</taxon>
        <taxon>Hypocreales</taxon>
        <taxon>Bionectriaceae</taxon>
        <taxon>Clonostachys</taxon>
    </lineage>
</organism>
<protein>
    <submittedName>
        <fullName evidence="2">Uncharacterized protein</fullName>
    </submittedName>
</protein>
<feature type="non-terminal residue" evidence="2">
    <location>
        <position position="1"/>
    </location>
</feature>
<keyword evidence="3" id="KW-1185">Reference proteome</keyword>
<reference evidence="2 3" key="2">
    <citation type="submission" date="2021-10" db="EMBL/GenBank/DDBJ databases">
        <authorList>
            <person name="Piombo E."/>
        </authorList>
    </citation>
    <scope>NUCLEOTIDE SEQUENCE [LARGE SCALE GENOMIC DNA]</scope>
</reference>
<dbReference type="Proteomes" id="UP000754883">
    <property type="component" value="Unassembled WGS sequence"/>
</dbReference>
<comment type="caution">
    <text evidence="2">The sequence shown here is derived from an EMBL/GenBank/DDBJ whole genome shotgun (WGS) entry which is preliminary data.</text>
</comment>
<evidence type="ECO:0000256" key="1">
    <source>
        <dbReference type="SAM" id="MobiDB-lite"/>
    </source>
</evidence>
<feature type="region of interest" description="Disordered" evidence="1">
    <location>
        <begin position="1"/>
        <end position="24"/>
    </location>
</feature>
<evidence type="ECO:0000313" key="2">
    <source>
        <dbReference type="EMBL" id="CAG9989980.1"/>
    </source>
</evidence>
<sequence length="94" mass="10704">MIRSDDKVGGVGDLPLSHVNLQDPESPLMHRDEMVAEFANHVGPSGERLTETGEVTARRHRGAELVVRTARRWMGLTEHDVKARERMEMIDETW</sequence>
<dbReference type="EMBL" id="CABFNO020001467">
    <property type="protein sequence ID" value="CAG9989980.1"/>
    <property type="molecule type" value="Genomic_DNA"/>
</dbReference>
<dbReference type="OrthoDB" id="10438870at2759"/>
<gene>
    <name evidence="2" type="ORF">CBYS24578_00005626</name>
</gene>
<dbReference type="AlphaFoldDB" id="A0A9N9ULK7"/>
<reference evidence="3" key="1">
    <citation type="submission" date="2019-06" db="EMBL/GenBank/DDBJ databases">
        <authorList>
            <person name="Broberg M."/>
        </authorList>
    </citation>
    <scope>NUCLEOTIDE SEQUENCE [LARGE SCALE GENOMIC DNA]</scope>
</reference>
<evidence type="ECO:0000313" key="3">
    <source>
        <dbReference type="Proteomes" id="UP000754883"/>
    </source>
</evidence>
<name>A0A9N9ULK7_9HYPO</name>
<accession>A0A9N9ULK7</accession>